<keyword evidence="3" id="KW-1185">Reference proteome</keyword>
<evidence type="ECO:0000256" key="1">
    <source>
        <dbReference type="SAM" id="Phobius"/>
    </source>
</evidence>
<dbReference type="RefSeq" id="WP_354194758.1">
    <property type="nucleotide sequence ID" value="NZ_JBEPLW010000001.1"/>
</dbReference>
<comment type="caution">
    <text evidence="2">The sequence shown here is derived from an EMBL/GenBank/DDBJ whole genome shotgun (WGS) entry which is preliminary data.</text>
</comment>
<keyword evidence="1" id="KW-0812">Transmembrane</keyword>
<feature type="transmembrane region" description="Helical" evidence="1">
    <location>
        <begin position="60"/>
        <end position="81"/>
    </location>
</feature>
<dbReference type="InterPro" id="IPR002798">
    <property type="entry name" value="SpoIIM-like"/>
</dbReference>
<sequence length="197" mass="22010">MPLEKSVIKRSINFLFLSITISVVMMVITYVINPNINEVTAGIGSGVSKQISESSGMGKVWAFIFNNGFIVPLQMFVLALIPIPFLFLLNLISTVALPGILFGVALHIEEGYGLIFATLPHYLFEVFAYCLFAAVLYSLNQNMRMQIKTIFKREKTEVPLFESILDTAKSFVVLVLPLIIVAAFLETYIADLIFDLF</sequence>
<dbReference type="Proteomes" id="UP001549099">
    <property type="component" value="Unassembled WGS sequence"/>
</dbReference>
<gene>
    <name evidence="2" type="ORF">ABID49_000399</name>
</gene>
<feature type="transmembrane region" description="Helical" evidence="1">
    <location>
        <begin position="12"/>
        <end position="32"/>
    </location>
</feature>
<reference evidence="2 3" key="1">
    <citation type="submission" date="2024-06" db="EMBL/GenBank/DDBJ databases">
        <title>Genomic Encyclopedia of Type Strains, Phase IV (KMG-IV): sequencing the most valuable type-strain genomes for metagenomic binning, comparative biology and taxonomic classification.</title>
        <authorList>
            <person name="Goeker M."/>
        </authorList>
    </citation>
    <scope>NUCLEOTIDE SEQUENCE [LARGE SCALE GENOMIC DNA]</scope>
    <source>
        <strain evidence="2 3">DSM 26128</strain>
    </source>
</reference>
<protein>
    <submittedName>
        <fullName evidence="2">Membrane protein SpoIIM required for sporulation</fullName>
    </submittedName>
</protein>
<proteinExistence type="predicted"/>
<accession>A0ABV2G8B2</accession>
<keyword evidence="1" id="KW-1133">Transmembrane helix</keyword>
<dbReference type="EMBL" id="JBEPLW010000001">
    <property type="protein sequence ID" value="MET3574523.1"/>
    <property type="molecule type" value="Genomic_DNA"/>
</dbReference>
<organism evidence="2 3">
    <name type="scientific">Bhargavaea ullalensis</name>
    <dbReference type="NCBI Taxonomy" id="1265685"/>
    <lineage>
        <taxon>Bacteria</taxon>
        <taxon>Bacillati</taxon>
        <taxon>Bacillota</taxon>
        <taxon>Bacilli</taxon>
        <taxon>Bacillales</taxon>
        <taxon>Caryophanaceae</taxon>
        <taxon>Bhargavaea</taxon>
    </lineage>
</organism>
<name>A0ABV2G8B2_9BACL</name>
<dbReference type="Pfam" id="PF01944">
    <property type="entry name" value="SpoIIM"/>
    <property type="match status" value="1"/>
</dbReference>
<feature type="transmembrane region" description="Helical" evidence="1">
    <location>
        <begin position="88"/>
        <end position="108"/>
    </location>
</feature>
<evidence type="ECO:0000313" key="3">
    <source>
        <dbReference type="Proteomes" id="UP001549099"/>
    </source>
</evidence>
<feature type="transmembrane region" description="Helical" evidence="1">
    <location>
        <begin position="114"/>
        <end position="139"/>
    </location>
</feature>
<keyword evidence="1" id="KW-0472">Membrane</keyword>
<feature type="transmembrane region" description="Helical" evidence="1">
    <location>
        <begin position="171"/>
        <end position="194"/>
    </location>
</feature>
<evidence type="ECO:0000313" key="2">
    <source>
        <dbReference type="EMBL" id="MET3574523.1"/>
    </source>
</evidence>